<dbReference type="HOGENOM" id="CLU_1010452_0_0_1"/>
<keyword evidence="2" id="KW-0812">Transmembrane</keyword>
<evidence type="ECO:0000313" key="4">
    <source>
        <dbReference type="Proteomes" id="UP000013827"/>
    </source>
</evidence>
<evidence type="ECO:0000313" key="3">
    <source>
        <dbReference type="EnsemblProtists" id="EOD09947"/>
    </source>
</evidence>
<dbReference type="eggNOG" id="KOG1444">
    <property type="taxonomic scope" value="Eukaryota"/>
</dbReference>
<dbReference type="KEGG" id="ehx:EMIHUDRAFT_437941"/>
<feature type="transmembrane region" description="Helical" evidence="2">
    <location>
        <begin position="12"/>
        <end position="33"/>
    </location>
</feature>
<name>A0A0D3IFB2_EMIH1</name>
<sequence length="276" mass="31262">MREKQEDAAEVAAAVITYCFCSGGMLVINKIAVSHTPSPALVTLCQFASCTVLVYGGKLTGLLRTDDFEWRKVKYFLIYVLSFSIGTWTNIKVLQDANVETVIVFRSCTPLAVSDPTRSNEIERDRTRSHEIARDHTGSPEQVCIFDHFIYRRAVPSARSCAALLLITAGAVAYIACDREFRVKGVRAYFWASVWWAVLVFQLTYGKFLVTGIPLRWTRSDEIARDHTRSHEIASRSGGRDRTRSHEITRDHTRLHPAPVDEIGRDRTRSHEIARD</sequence>
<feature type="transmembrane region" description="Helical" evidence="2">
    <location>
        <begin position="39"/>
        <end position="61"/>
    </location>
</feature>
<reference evidence="3" key="2">
    <citation type="submission" date="2024-10" db="UniProtKB">
        <authorList>
            <consortium name="EnsemblProtists"/>
        </authorList>
    </citation>
    <scope>IDENTIFICATION</scope>
</reference>
<dbReference type="PaxDb" id="2903-EOD09947"/>
<feature type="compositionally biased region" description="Basic and acidic residues" evidence="1">
    <location>
        <begin position="262"/>
        <end position="276"/>
    </location>
</feature>
<feature type="region of interest" description="Disordered" evidence="1">
    <location>
        <begin position="228"/>
        <end position="276"/>
    </location>
</feature>
<protein>
    <submittedName>
        <fullName evidence="3">Uncharacterized protein</fullName>
    </submittedName>
</protein>
<feature type="transmembrane region" description="Helical" evidence="2">
    <location>
        <begin position="73"/>
        <end position="91"/>
    </location>
</feature>
<organism evidence="3 4">
    <name type="scientific">Emiliania huxleyi (strain CCMP1516)</name>
    <dbReference type="NCBI Taxonomy" id="280463"/>
    <lineage>
        <taxon>Eukaryota</taxon>
        <taxon>Haptista</taxon>
        <taxon>Haptophyta</taxon>
        <taxon>Prymnesiophyceae</taxon>
        <taxon>Isochrysidales</taxon>
        <taxon>Noelaerhabdaceae</taxon>
        <taxon>Emiliania</taxon>
    </lineage>
</organism>
<accession>A0A0D3IFB2</accession>
<feature type="transmembrane region" description="Helical" evidence="2">
    <location>
        <begin position="157"/>
        <end position="176"/>
    </location>
</feature>
<feature type="transmembrane region" description="Helical" evidence="2">
    <location>
        <begin position="188"/>
        <end position="205"/>
    </location>
</feature>
<dbReference type="GeneID" id="17256125"/>
<proteinExistence type="predicted"/>
<keyword evidence="2" id="KW-1133">Transmembrane helix</keyword>
<dbReference type="AlphaFoldDB" id="A0A0D3IFB2"/>
<evidence type="ECO:0000256" key="2">
    <source>
        <dbReference type="SAM" id="Phobius"/>
    </source>
</evidence>
<dbReference type="EnsemblProtists" id="EOD09947">
    <property type="protein sequence ID" value="EOD09947"/>
    <property type="gene ID" value="EMIHUDRAFT_437941"/>
</dbReference>
<dbReference type="STRING" id="2903.R1BKG1"/>
<keyword evidence="2" id="KW-0472">Membrane</keyword>
<dbReference type="RefSeq" id="XP_005762376.1">
    <property type="nucleotide sequence ID" value="XM_005762319.1"/>
</dbReference>
<keyword evidence="4" id="KW-1185">Reference proteome</keyword>
<evidence type="ECO:0000256" key="1">
    <source>
        <dbReference type="SAM" id="MobiDB-lite"/>
    </source>
</evidence>
<dbReference type="Proteomes" id="UP000013827">
    <property type="component" value="Unassembled WGS sequence"/>
</dbReference>
<feature type="compositionally biased region" description="Basic and acidic residues" evidence="1">
    <location>
        <begin position="228"/>
        <end position="254"/>
    </location>
</feature>
<reference evidence="4" key="1">
    <citation type="journal article" date="2013" name="Nature">
        <title>Pan genome of the phytoplankton Emiliania underpins its global distribution.</title>
        <authorList>
            <person name="Read B.A."/>
            <person name="Kegel J."/>
            <person name="Klute M.J."/>
            <person name="Kuo A."/>
            <person name="Lefebvre S.C."/>
            <person name="Maumus F."/>
            <person name="Mayer C."/>
            <person name="Miller J."/>
            <person name="Monier A."/>
            <person name="Salamov A."/>
            <person name="Young J."/>
            <person name="Aguilar M."/>
            <person name="Claverie J.M."/>
            <person name="Frickenhaus S."/>
            <person name="Gonzalez K."/>
            <person name="Herman E.K."/>
            <person name="Lin Y.C."/>
            <person name="Napier J."/>
            <person name="Ogata H."/>
            <person name="Sarno A.F."/>
            <person name="Shmutz J."/>
            <person name="Schroeder D."/>
            <person name="de Vargas C."/>
            <person name="Verret F."/>
            <person name="von Dassow P."/>
            <person name="Valentin K."/>
            <person name="Van de Peer Y."/>
            <person name="Wheeler G."/>
            <person name="Dacks J.B."/>
            <person name="Delwiche C.F."/>
            <person name="Dyhrman S.T."/>
            <person name="Glockner G."/>
            <person name="John U."/>
            <person name="Richards T."/>
            <person name="Worden A.Z."/>
            <person name="Zhang X."/>
            <person name="Grigoriev I.V."/>
            <person name="Allen A.E."/>
            <person name="Bidle K."/>
            <person name="Borodovsky M."/>
            <person name="Bowler C."/>
            <person name="Brownlee C."/>
            <person name="Cock J.M."/>
            <person name="Elias M."/>
            <person name="Gladyshev V.N."/>
            <person name="Groth M."/>
            <person name="Guda C."/>
            <person name="Hadaegh A."/>
            <person name="Iglesias-Rodriguez M.D."/>
            <person name="Jenkins J."/>
            <person name="Jones B.M."/>
            <person name="Lawson T."/>
            <person name="Leese F."/>
            <person name="Lindquist E."/>
            <person name="Lobanov A."/>
            <person name="Lomsadze A."/>
            <person name="Malik S.B."/>
            <person name="Marsh M.E."/>
            <person name="Mackinder L."/>
            <person name="Mock T."/>
            <person name="Mueller-Roeber B."/>
            <person name="Pagarete A."/>
            <person name="Parker M."/>
            <person name="Probert I."/>
            <person name="Quesneville H."/>
            <person name="Raines C."/>
            <person name="Rensing S.A."/>
            <person name="Riano-Pachon D.M."/>
            <person name="Richier S."/>
            <person name="Rokitta S."/>
            <person name="Shiraiwa Y."/>
            <person name="Soanes D.M."/>
            <person name="van der Giezen M."/>
            <person name="Wahlund T.M."/>
            <person name="Williams B."/>
            <person name="Wilson W."/>
            <person name="Wolfe G."/>
            <person name="Wurch L.L."/>
        </authorList>
    </citation>
    <scope>NUCLEOTIDE SEQUENCE</scope>
</reference>